<comment type="similarity">
    <text evidence="1">Belongs to the protein kinase superfamily. CMGC Ser/Thr protein kinase family. GSK-3 subfamily.</text>
</comment>
<evidence type="ECO:0000313" key="8">
    <source>
        <dbReference type="EMBL" id="VEL16043.1"/>
    </source>
</evidence>
<keyword evidence="4" id="KW-0547">Nucleotide-binding</keyword>
<protein>
    <recommendedName>
        <fullName evidence="7">Protein kinase domain-containing protein</fullName>
    </recommendedName>
</protein>
<dbReference type="InterPro" id="IPR000719">
    <property type="entry name" value="Prot_kinase_dom"/>
</dbReference>
<dbReference type="SUPFAM" id="SSF56112">
    <property type="entry name" value="Protein kinase-like (PK-like)"/>
    <property type="match status" value="1"/>
</dbReference>
<dbReference type="EMBL" id="CAAALY010026910">
    <property type="protein sequence ID" value="VEL16043.1"/>
    <property type="molecule type" value="Genomic_DNA"/>
</dbReference>
<proteinExistence type="inferred from homology"/>
<keyword evidence="5" id="KW-0418">Kinase</keyword>
<keyword evidence="2" id="KW-0723">Serine/threonine-protein kinase</keyword>
<dbReference type="GO" id="GO:0030424">
    <property type="term" value="C:axon"/>
    <property type="evidence" value="ECO:0007669"/>
    <property type="project" value="TreeGrafter"/>
</dbReference>
<accession>A0A448WNF9</accession>
<dbReference type="GO" id="GO:0004674">
    <property type="term" value="F:protein serine/threonine kinase activity"/>
    <property type="evidence" value="ECO:0007669"/>
    <property type="project" value="UniProtKB-KW"/>
</dbReference>
<dbReference type="OrthoDB" id="6273808at2759"/>
<evidence type="ECO:0000256" key="4">
    <source>
        <dbReference type="ARBA" id="ARBA00022741"/>
    </source>
</evidence>
<evidence type="ECO:0000256" key="1">
    <source>
        <dbReference type="ARBA" id="ARBA00005527"/>
    </source>
</evidence>
<keyword evidence="9" id="KW-1185">Reference proteome</keyword>
<dbReference type="PANTHER" id="PTHR24057">
    <property type="entry name" value="GLYCOGEN SYNTHASE KINASE-3 ALPHA"/>
    <property type="match status" value="1"/>
</dbReference>
<dbReference type="Pfam" id="PF00069">
    <property type="entry name" value="Pkinase"/>
    <property type="match status" value="1"/>
</dbReference>
<evidence type="ECO:0000313" key="9">
    <source>
        <dbReference type="Proteomes" id="UP000784294"/>
    </source>
</evidence>
<dbReference type="InterPro" id="IPR011009">
    <property type="entry name" value="Kinase-like_dom_sf"/>
</dbReference>
<dbReference type="GO" id="GO:0030154">
    <property type="term" value="P:cell differentiation"/>
    <property type="evidence" value="ECO:0007669"/>
    <property type="project" value="TreeGrafter"/>
</dbReference>
<sequence length="175" mass="19938">MVKLTDDAGETFTVRFGNNYAYTGLRTRTLPYYYFPWLPDLWSAGCVLAELLLGQPIFPGDSGVDQLVEIIKVLGTPNPYEIHEMNPNYREFKFPRLNQHSWFKVFRPRTPNDAIQLVSDLLVYVPSSRLSAINACAHAFFDELRQEGVSMPDGRKLPPLFDFTEAGKQTCISLN</sequence>
<keyword evidence="6" id="KW-0067">ATP-binding</keyword>
<evidence type="ECO:0000256" key="3">
    <source>
        <dbReference type="ARBA" id="ARBA00022679"/>
    </source>
</evidence>
<reference evidence="8" key="1">
    <citation type="submission" date="2018-11" db="EMBL/GenBank/DDBJ databases">
        <authorList>
            <consortium name="Pathogen Informatics"/>
        </authorList>
    </citation>
    <scope>NUCLEOTIDE SEQUENCE</scope>
</reference>
<evidence type="ECO:0000256" key="6">
    <source>
        <dbReference type="ARBA" id="ARBA00022840"/>
    </source>
</evidence>
<dbReference type="Proteomes" id="UP000784294">
    <property type="component" value="Unassembled WGS sequence"/>
</dbReference>
<keyword evidence="3" id="KW-0808">Transferase</keyword>
<dbReference type="PANTHER" id="PTHR24057:SF0">
    <property type="entry name" value="PROTEIN KINASE SHAGGY-RELATED"/>
    <property type="match status" value="1"/>
</dbReference>
<dbReference type="GO" id="GO:0032436">
    <property type="term" value="P:positive regulation of proteasomal ubiquitin-dependent protein catabolic process"/>
    <property type="evidence" value="ECO:0007669"/>
    <property type="project" value="TreeGrafter"/>
</dbReference>
<dbReference type="InterPro" id="IPR050591">
    <property type="entry name" value="GSK-3"/>
</dbReference>
<dbReference type="GO" id="GO:0007165">
    <property type="term" value="P:signal transduction"/>
    <property type="evidence" value="ECO:0007669"/>
    <property type="project" value="TreeGrafter"/>
</dbReference>
<dbReference type="GO" id="GO:0005829">
    <property type="term" value="C:cytosol"/>
    <property type="evidence" value="ECO:0007669"/>
    <property type="project" value="TreeGrafter"/>
</dbReference>
<name>A0A448WNF9_9PLAT</name>
<feature type="domain" description="Protein kinase" evidence="7">
    <location>
        <begin position="1"/>
        <end position="141"/>
    </location>
</feature>
<gene>
    <name evidence="8" type="ORF">PXEA_LOCUS9483</name>
</gene>
<dbReference type="GO" id="GO:0005634">
    <property type="term" value="C:nucleus"/>
    <property type="evidence" value="ECO:0007669"/>
    <property type="project" value="TreeGrafter"/>
</dbReference>
<comment type="caution">
    <text evidence="8">The sequence shown here is derived from an EMBL/GenBank/DDBJ whole genome shotgun (WGS) entry which is preliminary data.</text>
</comment>
<dbReference type="Gene3D" id="1.10.510.10">
    <property type="entry name" value="Transferase(Phosphotransferase) domain 1"/>
    <property type="match status" value="1"/>
</dbReference>
<dbReference type="AlphaFoldDB" id="A0A448WNF9"/>
<evidence type="ECO:0000256" key="5">
    <source>
        <dbReference type="ARBA" id="ARBA00022777"/>
    </source>
</evidence>
<dbReference type="GO" id="GO:0005524">
    <property type="term" value="F:ATP binding"/>
    <property type="evidence" value="ECO:0007669"/>
    <property type="project" value="UniProtKB-KW"/>
</dbReference>
<dbReference type="GO" id="GO:0070507">
    <property type="term" value="P:regulation of microtubule cytoskeleton organization"/>
    <property type="evidence" value="ECO:0007669"/>
    <property type="project" value="TreeGrafter"/>
</dbReference>
<dbReference type="PROSITE" id="PS50011">
    <property type="entry name" value="PROTEIN_KINASE_DOM"/>
    <property type="match status" value="1"/>
</dbReference>
<evidence type="ECO:0000256" key="2">
    <source>
        <dbReference type="ARBA" id="ARBA00022527"/>
    </source>
</evidence>
<organism evidence="8 9">
    <name type="scientific">Protopolystoma xenopodis</name>
    <dbReference type="NCBI Taxonomy" id="117903"/>
    <lineage>
        <taxon>Eukaryota</taxon>
        <taxon>Metazoa</taxon>
        <taxon>Spiralia</taxon>
        <taxon>Lophotrochozoa</taxon>
        <taxon>Platyhelminthes</taxon>
        <taxon>Monogenea</taxon>
        <taxon>Polyopisthocotylea</taxon>
        <taxon>Polystomatidea</taxon>
        <taxon>Polystomatidae</taxon>
        <taxon>Protopolystoma</taxon>
    </lineage>
</organism>
<evidence type="ECO:0000259" key="7">
    <source>
        <dbReference type="PROSITE" id="PS50011"/>
    </source>
</evidence>
<dbReference type="GO" id="GO:0090090">
    <property type="term" value="P:negative regulation of canonical Wnt signaling pathway"/>
    <property type="evidence" value="ECO:0007669"/>
    <property type="project" value="TreeGrafter"/>
</dbReference>